<keyword evidence="3" id="KW-1185">Reference proteome</keyword>
<comment type="caution">
    <text evidence="2">The sequence shown here is derived from an EMBL/GenBank/DDBJ whole genome shotgun (WGS) entry which is preliminary data.</text>
</comment>
<evidence type="ECO:0000313" key="2">
    <source>
        <dbReference type="EMBL" id="KAK8033671.1"/>
    </source>
</evidence>
<dbReference type="Proteomes" id="UP001396898">
    <property type="component" value="Unassembled WGS sequence"/>
</dbReference>
<proteinExistence type="predicted"/>
<reference evidence="2 3" key="1">
    <citation type="submission" date="2023-01" db="EMBL/GenBank/DDBJ databases">
        <title>Analysis of 21 Apiospora genomes using comparative genomics revels a genus with tremendous synthesis potential of carbohydrate active enzymes and secondary metabolites.</title>
        <authorList>
            <person name="Sorensen T."/>
        </authorList>
    </citation>
    <scope>NUCLEOTIDE SEQUENCE [LARGE SCALE GENOMIC DNA]</scope>
    <source>
        <strain evidence="2 3">CBS 20057</strain>
    </source>
</reference>
<gene>
    <name evidence="2" type="ORF">PG991_003069</name>
</gene>
<evidence type="ECO:0000313" key="3">
    <source>
        <dbReference type="Proteomes" id="UP001396898"/>
    </source>
</evidence>
<feature type="region of interest" description="Disordered" evidence="1">
    <location>
        <begin position="457"/>
        <end position="480"/>
    </location>
</feature>
<evidence type="ECO:0000256" key="1">
    <source>
        <dbReference type="SAM" id="MobiDB-lite"/>
    </source>
</evidence>
<accession>A0ABR1SH59</accession>
<sequence>MPASKRLKPNRDPDQKDIDRVAAMLLAQRFRDPMVDYQAFYLVTKLLDLLFLSKPRWDAGEKNDEIALEVSLSAKKIRAHADGGLWCPMSDYNYDKEPRLTNHRPYLGDIGDYLCGIQRWGDAFDVYALILEYIYTEDVDMITLLSCVRSAHNRNACRWISWFLRKNDVVQNTTPANRDTVGLVHLVLAKRFSRHGLSADAREHMMMAIQLREQASSSLSDSSSETHESLWISVQDAYFLDVGRKFDVTKDTAAPTGMADPEGNATKPYSQLTMELNLLWSKLISFSKVIQERISETVADWEVGRGEEPNAGTVDLSIVFFKILWHTHLNRSRDLWPVSAETDVGVSTVRERLCLSLPDFAGTCCDMLAQKVIRTFVQARGIRTLPTLRDYLRDIDLVKLVFRMDIPELHSLFVDCYCNRNSNSGSRSSEVMLTDPLASTLAPSCTSSDLSYQGMKEARAAMARDRPTSSGGLPSRSREIDQLSVSMESVGLDDM</sequence>
<name>A0ABR1SH59_9PEZI</name>
<organism evidence="2 3">
    <name type="scientific">Apiospora marii</name>
    <dbReference type="NCBI Taxonomy" id="335849"/>
    <lineage>
        <taxon>Eukaryota</taxon>
        <taxon>Fungi</taxon>
        <taxon>Dikarya</taxon>
        <taxon>Ascomycota</taxon>
        <taxon>Pezizomycotina</taxon>
        <taxon>Sordariomycetes</taxon>
        <taxon>Xylariomycetidae</taxon>
        <taxon>Amphisphaeriales</taxon>
        <taxon>Apiosporaceae</taxon>
        <taxon>Apiospora</taxon>
    </lineage>
</organism>
<feature type="compositionally biased region" description="Basic and acidic residues" evidence="1">
    <location>
        <begin position="457"/>
        <end position="467"/>
    </location>
</feature>
<dbReference type="EMBL" id="JAQQWI010000006">
    <property type="protein sequence ID" value="KAK8033671.1"/>
    <property type="molecule type" value="Genomic_DNA"/>
</dbReference>
<protein>
    <submittedName>
        <fullName evidence="2">Uncharacterized protein</fullName>
    </submittedName>
</protein>